<evidence type="ECO:0000313" key="8">
    <source>
        <dbReference type="EMBL" id="QAT62622.1"/>
    </source>
</evidence>
<dbReference type="SUPFAM" id="SSF52283">
    <property type="entry name" value="Formate/glycerate dehydrogenase catalytic domain-like"/>
    <property type="match status" value="1"/>
</dbReference>
<dbReference type="InterPro" id="IPR050857">
    <property type="entry name" value="D-2-hydroxyacid_DH"/>
</dbReference>
<dbReference type="Proteomes" id="UP000287969">
    <property type="component" value="Chromosome"/>
</dbReference>
<name>A0A410QEV3_9FIRM</name>
<dbReference type="PANTHER" id="PTHR42789">
    <property type="entry name" value="D-ISOMER SPECIFIC 2-HYDROXYACID DEHYDROGENASE FAMILY PROTEIN (AFU_ORTHOLOGUE AFUA_6G10090)"/>
    <property type="match status" value="1"/>
</dbReference>
<protein>
    <submittedName>
        <fullName evidence="8">Phosphoglycerate dehydrogenase</fullName>
    </submittedName>
</protein>
<dbReference type="GO" id="GO:0008652">
    <property type="term" value="P:amino acid biosynthetic process"/>
    <property type="evidence" value="ECO:0007669"/>
    <property type="project" value="UniProtKB-KW"/>
</dbReference>
<dbReference type="GO" id="GO:0051287">
    <property type="term" value="F:NAD binding"/>
    <property type="evidence" value="ECO:0007669"/>
    <property type="project" value="InterPro"/>
</dbReference>
<evidence type="ECO:0000313" key="9">
    <source>
        <dbReference type="Proteomes" id="UP000287969"/>
    </source>
</evidence>
<dbReference type="RefSeq" id="WP_128753042.1">
    <property type="nucleotide sequence ID" value="NZ_CP035282.1"/>
</dbReference>
<dbReference type="Pfam" id="PF00389">
    <property type="entry name" value="2-Hacid_dh"/>
    <property type="match status" value="1"/>
</dbReference>
<keyword evidence="2" id="KW-0028">Amino-acid biosynthesis</keyword>
<dbReference type="InterPro" id="IPR006140">
    <property type="entry name" value="D-isomer_DH_NAD-bd"/>
</dbReference>
<dbReference type="Pfam" id="PF02826">
    <property type="entry name" value="2-Hacid_dh_C"/>
    <property type="match status" value="1"/>
</dbReference>
<evidence type="ECO:0000256" key="5">
    <source>
        <dbReference type="RuleBase" id="RU003719"/>
    </source>
</evidence>
<feature type="domain" description="D-isomer specific 2-hydroxyacid dehydrogenase catalytic" evidence="6">
    <location>
        <begin position="20"/>
        <end position="308"/>
    </location>
</feature>
<dbReference type="SUPFAM" id="SSF51735">
    <property type="entry name" value="NAD(P)-binding Rossmann-fold domains"/>
    <property type="match status" value="1"/>
</dbReference>
<feature type="domain" description="D-isomer specific 2-hydroxyacid dehydrogenase NAD-binding" evidence="7">
    <location>
        <begin position="115"/>
        <end position="282"/>
    </location>
</feature>
<gene>
    <name evidence="8" type="ORF">EQM13_14125</name>
</gene>
<dbReference type="OrthoDB" id="9805416at2"/>
<dbReference type="CDD" id="cd12172">
    <property type="entry name" value="PGDH_like_2"/>
    <property type="match status" value="1"/>
</dbReference>
<dbReference type="InterPro" id="IPR006139">
    <property type="entry name" value="D-isomer_2_OHA_DH_cat_dom"/>
</dbReference>
<comment type="similarity">
    <text evidence="1 5">Belongs to the D-isomer specific 2-hydroxyacid dehydrogenase family.</text>
</comment>
<evidence type="ECO:0000256" key="4">
    <source>
        <dbReference type="ARBA" id="ARBA00023027"/>
    </source>
</evidence>
<proteinExistence type="inferred from homology"/>
<evidence type="ECO:0000256" key="2">
    <source>
        <dbReference type="ARBA" id="ARBA00022605"/>
    </source>
</evidence>
<dbReference type="InterPro" id="IPR036291">
    <property type="entry name" value="NAD(P)-bd_dom_sf"/>
</dbReference>
<dbReference type="AlphaFoldDB" id="A0A410QEV3"/>
<keyword evidence="9" id="KW-1185">Reference proteome</keyword>
<sequence length="309" mass="34387">MSRGKIVITPRPFNTKGMYFIDLLESRGYEVDYNSLNRRFLHEELLDKIEDADAIITGNDLLNEEILKESKQLKVISKYGVGLDNIDVKYANKMGIKVCKALGANSRSVAEMTILMMLSASRDFVNISNQAKNGNEERVIGQELYGKTLGILGLGAIGKKVAKIALSFEMKVIAYDPYVMQSDSELIELVSQNRLIQESDYISLHIPLTENTAGIINKSVFDRMKESAILINSARAGLVENKALYQALTEGKIRYVIEDVELKERDKAIIDLPNYSITPHAASFTVESDNNTMKIAVDNVLKVLEGGSI</sequence>
<reference evidence="9" key="1">
    <citation type="submission" date="2019-01" db="EMBL/GenBank/DDBJ databases">
        <title>Draft genomes of a novel of Sporanaerobacter strains.</title>
        <authorList>
            <person name="Ma S."/>
        </authorList>
    </citation>
    <scope>NUCLEOTIDE SEQUENCE [LARGE SCALE GENOMIC DNA]</scope>
    <source>
        <strain evidence="9">NJN-17</strain>
    </source>
</reference>
<dbReference type="InterPro" id="IPR029752">
    <property type="entry name" value="D-isomer_DH_CS1"/>
</dbReference>
<dbReference type="EMBL" id="CP035282">
    <property type="protein sequence ID" value="QAT62622.1"/>
    <property type="molecule type" value="Genomic_DNA"/>
</dbReference>
<evidence type="ECO:0000259" key="7">
    <source>
        <dbReference type="Pfam" id="PF02826"/>
    </source>
</evidence>
<dbReference type="PANTHER" id="PTHR42789:SF1">
    <property type="entry name" value="D-ISOMER SPECIFIC 2-HYDROXYACID DEHYDROGENASE FAMILY PROTEIN (AFU_ORTHOLOGUE AFUA_6G10090)"/>
    <property type="match status" value="1"/>
</dbReference>
<evidence type="ECO:0000256" key="3">
    <source>
        <dbReference type="ARBA" id="ARBA00023002"/>
    </source>
</evidence>
<accession>A0A410QEV3</accession>
<dbReference type="PROSITE" id="PS00065">
    <property type="entry name" value="D_2_HYDROXYACID_DH_1"/>
    <property type="match status" value="1"/>
</dbReference>
<dbReference type="GO" id="GO:0016616">
    <property type="term" value="F:oxidoreductase activity, acting on the CH-OH group of donors, NAD or NADP as acceptor"/>
    <property type="evidence" value="ECO:0007669"/>
    <property type="project" value="InterPro"/>
</dbReference>
<dbReference type="KEGG" id="spoa:EQM13_14125"/>
<keyword evidence="3 5" id="KW-0560">Oxidoreductase</keyword>
<evidence type="ECO:0000259" key="6">
    <source>
        <dbReference type="Pfam" id="PF00389"/>
    </source>
</evidence>
<organism evidence="8 9">
    <name type="scientific">Acidilutibacter cellobiosedens</name>
    <dbReference type="NCBI Taxonomy" id="2507161"/>
    <lineage>
        <taxon>Bacteria</taxon>
        <taxon>Bacillati</taxon>
        <taxon>Bacillota</taxon>
        <taxon>Tissierellia</taxon>
        <taxon>Tissierellales</taxon>
        <taxon>Acidilutibacteraceae</taxon>
        <taxon>Acidilutibacter</taxon>
    </lineage>
</organism>
<keyword evidence="4" id="KW-0520">NAD</keyword>
<dbReference type="Gene3D" id="3.40.50.720">
    <property type="entry name" value="NAD(P)-binding Rossmann-like Domain"/>
    <property type="match status" value="2"/>
</dbReference>
<evidence type="ECO:0000256" key="1">
    <source>
        <dbReference type="ARBA" id="ARBA00005854"/>
    </source>
</evidence>